<name>A0A3L8Q1Y6_9GAMM</name>
<feature type="transmembrane region" description="Helical" evidence="1">
    <location>
        <begin position="43"/>
        <end position="65"/>
    </location>
</feature>
<dbReference type="Proteomes" id="UP000281474">
    <property type="component" value="Unassembled WGS sequence"/>
</dbReference>
<reference evidence="2 3" key="1">
    <citation type="submission" date="2018-09" db="EMBL/GenBank/DDBJ databases">
        <title>Phylogeny of the Shewanellaceae, and recommendation for two new genera, Pseudoshewanella and Parashewanella.</title>
        <authorList>
            <person name="Wang G."/>
        </authorList>
    </citation>
    <scope>NUCLEOTIDE SEQUENCE [LARGE SCALE GENOMIC DNA]</scope>
    <source>
        <strain evidence="2 3">C51</strain>
    </source>
</reference>
<evidence type="ECO:0000313" key="3">
    <source>
        <dbReference type="Proteomes" id="UP000281474"/>
    </source>
</evidence>
<dbReference type="AlphaFoldDB" id="A0A3L8Q1Y6"/>
<dbReference type="EMBL" id="QZEI01000010">
    <property type="protein sequence ID" value="RLV60868.1"/>
    <property type="molecule type" value="Genomic_DNA"/>
</dbReference>
<keyword evidence="1" id="KW-0812">Transmembrane</keyword>
<sequence>MEDSTKKDNWLTTSVTTFVSLALAYFTLSLVGYEKPDTFTLPYFVFLFTQSVLFALYYFGLVKLFRWLYS</sequence>
<gene>
    <name evidence="2" type="ORF">D5018_04290</name>
</gene>
<feature type="transmembrane region" description="Helical" evidence="1">
    <location>
        <begin position="12"/>
        <end position="31"/>
    </location>
</feature>
<comment type="caution">
    <text evidence="2">The sequence shown here is derived from an EMBL/GenBank/DDBJ whole genome shotgun (WGS) entry which is preliminary data.</text>
</comment>
<protein>
    <submittedName>
        <fullName evidence="2">Uncharacterized protein</fullName>
    </submittedName>
</protein>
<organism evidence="2 3">
    <name type="scientific">Parashewanella curva</name>
    <dbReference type="NCBI Taxonomy" id="2338552"/>
    <lineage>
        <taxon>Bacteria</taxon>
        <taxon>Pseudomonadati</taxon>
        <taxon>Pseudomonadota</taxon>
        <taxon>Gammaproteobacteria</taxon>
        <taxon>Alteromonadales</taxon>
        <taxon>Shewanellaceae</taxon>
        <taxon>Parashewanella</taxon>
    </lineage>
</organism>
<evidence type="ECO:0000256" key="1">
    <source>
        <dbReference type="SAM" id="Phobius"/>
    </source>
</evidence>
<evidence type="ECO:0000313" key="2">
    <source>
        <dbReference type="EMBL" id="RLV60868.1"/>
    </source>
</evidence>
<keyword evidence="1" id="KW-0472">Membrane</keyword>
<keyword evidence="3" id="KW-1185">Reference proteome</keyword>
<keyword evidence="1" id="KW-1133">Transmembrane helix</keyword>
<proteinExistence type="predicted"/>
<accession>A0A3L8Q1Y6</accession>